<feature type="transmembrane region" description="Helical" evidence="8">
    <location>
        <begin position="51"/>
        <end position="71"/>
    </location>
</feature>
<evidence type="ECO:0000256" key="6">
    <source>
        <dbReference type="ARBA" id="ARBA00022989"/>
    </source>
</evidence>
<evidence type="ECO:0000256" key="2">
    <source>
        <dbReference type="ARBA" id="ARBA00007935"/>
    </source>
</evidence>
<evidence type="ECO:0000256" key="3">
    <source>
        <dbReference type="ARBA" id="ARBA00022448"/>
    </source>
</evidence>
<comment type="subcellular location">
    <subcellularLocation>
        <location evidence="1">Cell membrane</location>
        <topology evidence="1">Multi-pass membrane protein</topology>
    </subcellularLocation>
</comment>
<dbReference type="FunFam" id="1.10.3470.10:FF:000001">
    <property type="entry name" value="Vitamin B12 ABC transporter permease BtuC"/>
    <property type="match status" value="1"/>
</dbReference>
<evidence type="ECO:0000256" key="4">
    <source>
        <dbReference type="ARBA" id="ARBA00022475"/>
    </source>
</evidence>
<sequence length="324" mass="33276">MLGILVVLLCAAILASIRCGSQNYTMGQIISSLKAGDQGDTVWRVVMHVRLPRTLACLLAGCALAVAGVLIQSVLNNAMASPSVIGVNAGAGFFALLAAIVFPEVAGLVSAASFLGALLATLLIYALASRAGLSRTTLVLAGIAVSSMLTAGINTITLLYPDAVIGATGFMLGGFSGVTFSAIQGAIVYLLIGLVMAALLATDLNVLQLGEESAASLGLHIGRTRFLAIVAAALLAGAAVSFAGLLGFVGLLIPHAARRLIGNDNVWLLPASALLGGVFVIFCDLLARMLFAPFELPVGIVMSLLGGPFFLFLLLRHKRSRVYG</sequence>
<dbReference type="EMBL" id="AP023321">
    <property type="protein sequence ID" value="BCI60353.1"/>
    <property type="molecule type" value="Genomic_DNA"/>
</dbReference>
<dbReference type="CDD" id="cd06550">
    <property type="entry name" value="TM_ABC_iron-siderophores_like"/>
    <property type="match status" value="1"/>
</dbReference>
<dbReference type="GO" id="GO:0022857">
    <property type="term" value="F:transmembrane transporter activity"/>
    <property type="evidence" value="ECO:0007669"/>
    <property type="project" value="InterPro"/>
</dbReference>
<accession>A0A7I8D589</accession>
<gene>
    <name evidence="9" type="ORF">C12CBH8_09920</name>
</gene>
<dbReference type="Gene3D" id="1.10.3470.10">
    <property type="entry name" value="ABC transporter involved in vitamin B12 uptake, BtuC"/>
    <property type="match status" value="1"/>
</dbReference>
<keyword evidence="7 8" id="KW-0472">Membrane</keyword>
<dbReference type="InterPro" id="IPR000522">
    <property type="entry name" value="ABC_transptr_permease_BtuC"/>
</dbReference>
<feature type="transmembrane region" description="Helical" evidence="8">
    <location>
        <begin position="296"/>
        <end position="315"/>
    </location>
</feature>
<feature type="transmembrane region" description="Helical" evidence="8">
    <location>
        <begin position="138"/>
        <end position="157"/>
    </location>
</feature>
<dbReference type="RefSeq" id="WP_090263400.1">
    <property type="nucleotide sequence ID" value="NZ_BAABYT010000001.1"/>
</dbReference>
<evidence type="ECO:0000313" key="9">
    <source>
        <dbReference type="EMBL" id="BCI60353.1"/>
    </source>
</evidence>
<organism evidence="9 10">
    <name type="scientific">Solibaculum mannosilyticum</name>
    <dbReference type="NCBI Taxonomy" id="2780922"/>
    <lineage>
        <taxon>Bacteria</taxon>
        <taxon>Bacillati</taxon>
        <taxon>Bacillota</taxon>
        <taxon>Clostridia</taxon>
        <taxon>Eubacteriales</taxon>
        <taxon>Oscillospiraceae</taxon>
        <taxon>Solibaculum</taxon>
    </lineage>
</organism>
<evidence type="ECO:0000313" key="10">
    <source>
        <dbReference type="Proteomes" id="UP000593890"/>
    </source>
</evidence>
<dbReference type="GO" id="GO:0033214">
    <property type="term" value="P:siderophore-iron import into cell"/>
    <property type="evidence" value="ECO:0007669"/>
    <property type="project" value="TreeGrafter"/>
</dbReference>
<dbReference type="SUPFAM" id="SSF81345">
    <property type="entry name" value="ABC transporter involved in vitamin B12 uptake, BtuC"/>
    <property type="match status" value="1"/>
</dbReference>
<evidence type="ECO:0000256" key="8">
    <source>
        <dbReference type="SAM" id="Phobius"/>
    </source>
</evidence>
<dbReference type="KEGG" id="sman:C12CBH8_09920"/>
<proteinExistence type="inferred from homology"/>
<feature type="transmembrane region" description="Helical" evidence="8">
    <location>
        <begin position="226"/>
        <end position="254"/>
    </location>
</feature>
<keyword evidence="10" id="KW-1185">Reference proteome</keyword>
<dbReference type="InterPro" id="IPR037294">
    <property type="entry name" value="ABC_BtuC-like"/>
</dbReference>
<keyword evidence="5 8" id="KW-0812">Transmembrane</keyword>
<evidence type="ECO:0000256" key="1">
    <source>
        <dbReference type="ARBA" id="ARBA00004651"/>
    </source>
</evidence>
<name>A0A7I8D589_9FIRM</name>
<dbReference type="Proteomes" id="UP000593890">
    <property type="component" value="Chromosome"/>
</dbReference>
<reference evidence="10" key="1">
    <citation type="submission" date="2020-07" db="EMBL/GenBank/DDBJ databases">
        <title>Complete genome sequencing of Clostridia bacterium strain 12CBH8.</title>
        <authorList>
            <person name="Sakamoto M."/>
            <person name="Murakami T."/>
            <person name="Mori H."/>
        </authorList>
    </citation>
    <scope>NUCLEOTIDE SEQUENCE [LARGE SCALE GENOMIC DNA]</scope>
    <source>
        <strain evidence="10">12CBH8</strain>
    </source>
</reference>
<keyword evidence="6 8" id="KW-1133">Transmembrane helix</keyword>
<protein>
    <submittedName>
        <fullName evidence="9">Corrinoid ABC transporter permease</fullName>
    </submittedName>
</protein>
<evidence type="ECO:0000256" key="7">
    <source>
        <dbReference type="ARBA" id="ARBA00023136"/>
    </source>
</evidence>
<dbReference type="Pfam" id="PF01032">
    <property type="entry name" value="FecCD"/>
    <property type="match status" value="1"/>
</dbReference>
<feature type="transmembrane region" description="Helical" evidence="8">
    <location>
        <begin position="83"/>
        <end position="102"/>
    </location>
</feature>
<feature type="transmembrane region" description="Helical" evidence="8">
    <location>
        <begin position="266"/>
        <end position="290"/>
    </location>
</feature>
<comment type="similarity">
    <text evidence="2">Belongs to the binding-protein-dependent transport system permease family. FecCD subfamily.</text>
</comment>
<dbReference type="PANTHER" id="PTHR30472:SF68">
    <property type="entry name" value="FERRICHROME TRANSPORT SYSTEM PERMEASE PROTEIN FHUB"/>
    <property type="match status" value="1"/>
</dbReference>
<dbReference type="GO" id="GO:0005886">
    <property type="term" value="C:plasma membrane"/>
    <property type="evidence" value="ECO:0007669"/>
    <property type="project" value="UniProtKB-SubCell"/>
</dbReference>
<feature type="transmembrane region" description="Helical" evidence="8">
    <location>
        <begin position="108"/>
        <end position="126"/>
    </location>
</feature>
<keyword evidence="4" id="KW-1003">Cell membrane</keyword>
<dbReference type="AlphaFoldDB" id="A0A7I8D589"/>
<dbReference type="PANTHER" id="PTHR30472">
    <property type="entry name" value="FERRIC ENTEROBACTIN TRANSPORT SYSTEM PERMEASE PROTEIN"/>
    <property type="match status" value="1"/>
</dbReference>
<keyword evidence="3" id="KW-0813">Transport</keyword>
<evidence type="ECO:0000256" key="5">
    <source>
        <dbReference type="ARBA" id="ARBA00022692"/>
    </source>
</evidence>